<evidence type="ECO:0000256" key="1">
    <source>
        <dbReference type="SAM" id="MobiDB-lite"/>
    </source>
</evidence>
<accession>A0A917Q6T6</accession>
<organism evidence="2 3">
    <name type="scientific">Salinarimonas ramus</name>
    <dbReference type="NCBI Taxonomy" id="690164"/>
    <lineage>
        <taxon>Bacteria</taxon>
        <taxon>Pseudomonadati</taxon>
        <taxon>Pseudomonadota</taxon>
        <taxon>Alphaproteobacteria</taxon>
        <taxon>Hyphomicrobiales</taxon>
        <taxon>Salinarimonadaceae</taxon>
        <taxon>Salinarimonas</taxon>
    </lineage>
</organism>
<proteinExistence type="predicted"/>
<feature type="region of interest" description="Disordered" evidence="1">
    <location>
        <begin position="1"/>
        <end position="24"/>
    </location>
</feature>
<name>A0A917Q6T6_9HYPH</name>
<dbReference type="Proteomes" id="UP000600449">
    <property type="component" value="Unassembled WGS sequence"/>
</dbReference>
<dbReference type="EMBL" id="BMMF01000005">
    <property type="protein sequence ID" value="GGK32805.1"/>
    <property type="molecule type" value="Genomic_DNA"/>
</dbReference>
<comment type="caution">
    <text evidence="2">The sequence shown here is derived from an EMBL/GenBank/DDBJ whole genome shotgun (WGS) entry which is preliminary data.</text>
</comment>
<feature type="compositionally biased region" description="Basic and acidic residues" evidence="1">
    <location>
        <begin position="10"/>
        <end position="19"/>
    </location>
</feature>
<dbReference type="AlphaFoldDB" id="A0A917Q6T6"/>
<reference evidence="2 3" key="1">
    <citation type="journal article" date="2014" name="Int. J. Syst. Evol. Microbiol.">
        <title>Complete genome sequence of Corynebacterium casei LMG S-19264T (=DSM 44701T), isolated from a smear-ripened cheese.</title>
        <authorList>
            <consortium name="US DOE Joint Genome Institute (JGI-PGF)"/>
            <person name="Walter F."/>
            <person name="Albersmeier A."/>
            <person name="Kalinowski J."/>
            <person name="Ruckert C."/>
        </authorList>
    </citation>
    <scope>NUCLEOTIDE SEQUENCE [LARGE SCALE GENOMIC DNA]</scope>
    <source>
        <strain evidence="2 3">CGMCC 1.9161</strain>
    </source>
</reference>
<sequence>MPKFGGFDLSRNEEDRRPTDGALEPASQVIRIATASGSAVHEYEASFTIEFCFDPKTIQCFSRSPWEIQGSEKINHRLKLARIFGNAWSA</sequence>
<gene>
    <name evidence="2" type="ORF">GCM10011322_19410</name>
</gene>
<keyword evidence="3" id="KW-1185">Reference proteome</keyword>
<evidence type="ECO:0000313" key="2">
    <source>
        <dbReference type="EMBL" id="GGK32805.1"/>
    </source>
</evidence>
<protein>
    <submittedName>
        <fullName evidence="2">Uncharacterized protein</fullName>
    </submittedName>
</protein>
<evidence type="ECO:0000313" key="3">
    <source>
        <dbReference type="Proteomes" id="UP000600449"/>
    </source>
</evidence>